<evidence type="ECO:0000256" key="1">
    <source>
        <dbReference type="SAM" id="MobiDB-lite"/>
    </source>
</evidence>
<feature type="region of interest" description="Disordered" evidence="1">
    <location>
        <begin position="75"/>
        <end position="96"/>
    </location>
</feature>
<dbReference type="InterPro" id="IPR045659">
    <property type="entry name" value="LptD_2"/>
</dbReference>
<protein>
    <submittedName>
        <fullName evidence="3">LPS-assembly protein LptD</fullName>
    </submittedName>
</protein>
<dbReference type="PANTHER" id="PTHR30189">
    <property type="entry name" value="LPS-ASSEMBLY PROTEIN"/>
    <property type="match status" value="1"/>
</dbReference>
<dbReference type="Proteomes" id="UP000295706">
    <property type="component" value="Unassembled WGS sequence"/>
</dbReference>
<feature type="domain" description="LPS-assembly protein LptD central" evidence="2">
    <location>
        <begin position="244"/>
        <end position="756"/>
    </location>
</feature>
<feature type="compositionally biased region" description="Polar residues" evidence="1">
    <location>
        <begin position="806"/>
        <end position="817"/>
    </location>
</feature>
<keyword evidence="4" id="KW-1185">Reference proteome</keyword>
<feature type="compositionally biased region" description="Low complexity" evidence="1">
    <location>
        <begin position="80"/>
        <end position="96"/>
    </location>
</feature>
<evidence type="ECO:0000313" key="4">
    <source>
        <dbReference type="Proteomes" id="UP000295706"/>
    </source>
</evidence>
<sequence>MLQLKNIRFSIWLCLWVFLLTEPVFAQQQSGRSGSLFRKDKKTDAKTPADTAVVPRLALPTDTLPATDTTGIRRSGLRVTTDSTTTDSLSSTSDLQSTVEYHSEDSTITDVEKRQVHLYGDAEVKYGTIQLKAAYIRIDWTTNEIFAEGRYDSTAKKTIGEPIFQDGPESYNTRELRYNYKTKKGFIRGVVTQQGEGNIRGDKVKKDDEGNLYIRGSIYTTCNLTHPHFFINAPKIKLIDNKQVVSGPFNLVIADVPLPVGLPFGFFPFPKKKETGTSGILFPAYGEEPNGRGFFLRDGGYYFAVSEYFNASVTGQIYSTGSWGLGVSSVYTKRYRYNGNVALRFNRNRSGDELDKLLNRPGRNDFSVIWSHSPVPRGNSNFSANVNVTSNSFNQFNALDNQRYISNVASSSVQYNRTFGQYARAGASLRVNQNFGQVNTASGRRENGKTDVSTQFNFGINQIAPFALNGGRGRWYESFRLGLDFNGNYSVNNSLSAIDTSFSRLGFVVVNAIDTSRVGGETILPFDLNNLPALLRDAQFTGRYSLPISLPNFKLLRFVNFTPSLSLQGEVFTKQYNYRYLGDNRVQIDTLNKVGSEYSYSFGAGMNTRFYGTFQIQGKRLEAIRHTVIPSISFSYTPDFSGDNFGFYQRIQINELGDSRFLSRYRGIGNSFTSSDGRASGVISYSLNNSFEMKLRSKSDTANQQFEKVSLLDNLSFGGSYNLMADSLNLSNISINANARVGQNLNMNFNMTLDPYAYIADPRSASNTAGLKINEFAISRGQGLARLQNMNVALSTSFNPKKKSTEQTTKPANTTATEEQLEFIDRNPDLYVDFNIPWNISLNYNFGLSRFGLQKASLIQTVSATGDLSLTPKWKISLNTGFDFVALSPSITTVSLYRDLHCWDMSFNWTPFAGSQFRASNYSFTLKAKSSILQDLKLTRRRSFYDQSGF</sequence>
<accession>A0A4R4KB23</accession>
<reference evidence="3 4" key="1">
    <citation type="submission" date="2019-02" db="EMBL/GenBank/DDBJ databases">
        <title>Arundinibacter roseus gen. nov., sp. nov., a new member of the family Cytophagaceae.</title>
        <authorList>
            <person name="Szuroczki S."/>
            <person name="Khayer B."/>
            <person name="Sproer C."/>
            <person name="Toumi M."/>
            <person name="Szabo A."/>
            <person name="Felfoldi T."/>
            <person name="Schumann P."/>
            <person name="Toth E."/>
        </authorList>
    </citation>
    <scope>NUCLEOTIDE SEQUENCE [LARGE SCALE GENOMIC DNA]</scope>
    <source>
        <strain evidence="3 4">DMA-k-7a</strain>
    </source>
</reference>
<dbReference type="GO" id="GO:1990351">
    <property type="term" value="C:transporter complex"/>
    <property type="evidence" value="ECO:0007669"/>
    <property type="project" value="TreeGrafter"/>
</dbReference>
<dbReference type="InterPro" id="IPR050218">
    <property type="entry name" value="LptD"/>
</dbReference>
<comment type="caution">
    <text evidence="3">The sequence shown here is derived from an EMBL/GenBank/DDBJ whole genome shotgun (WGS) entry which is preliminary data.</text>
</comment>
<name>A0A4R4KB23_9BACT</name>
<dbReference type="GO" id="GO:0009279">
    <property type="term" value="C:cell outer membrane"/>
    <property type="evidence" value="ECO:0007669"/>
    <property type="project" value="TreeGrafter"/>
</dbReference>
<proteinExistence type="predicted"/>
<dbReference type="EMBL" id="SMJU01000009">
    <property type="protein sequence ID" value="TDB63631.1"/>
    <property type="molecule type" value="Genomic_DNA"/>
</dbReference>
<evidence type="ECO:0000313" key="3">
    <source>
        <dbReference type="EMBL" id="TDB63631.1"/>
    </source>
</evidence>
<dbReference type="OrthoDB" id="9802320at2"/>
<feature type="region of interest" description="Disordered" evidence="1">
    <location>
        <begin position="798"/>
        <end position="817"/>
    </location>
</feature>
<organism evidence="3 4">
    <name type="scientific">Arundinibacter roseus</name>
    <dbReference type="NCBI Taxonomy" id="2070510"/>
    <lineage>
        <taxon>Bacteria</taxon>
        <taxon>Pseudomonadati</taxon>
        <taxon>Bacteroidota</taxon>
        <taxon>Cytophagia</taxon>
        <taxon>Cytophagales</taxon>
        <taxon>Spirosomataceae</taxon>
        <taxon>Arundinibacter</taxon>
    </lineage>
</organism>
<dbReference type="PANTHER" id="PTHR30189:SF1">
    <property type="entry name" value="LPS-ASSEMBLY PROTEIN LPTD"/>
    <property type="match status" value="1"/>
</dbReference>
<gene>
    <name evidence="3" type="ORF">EZE20_15110</name>
</gene>
<dbReference type="RefSeq" id="WP_132119128.1">
    <property type="nucleotide sequence ID" value="NZ_SMJU01000009.1"/>
</dbReference>
<dbReference type="Pfam" id="PF19838">
    <property type="entry name" value="LptD_2"/>
    <property type="match status" value="1"/>
</dbReference>
<dbReference type="AlphaFoldDB" id="A0A4R4KB23"/>
<evidence type="ECO:0000259" key="2">
    <source>
        <dbReference type="Pfam" id="PF19838"/>
    </source>
</evidence>